<protein>
    <submittedName>
        <fullName evidence="1">Uncharacterized protein</fullName>
    </submittedName>
</protein>
<dbReference type="Proteomes" id="UP001162060">
    <property type="component" value="Unassembled WGS sequence"/>
</dbReference>
<dbReference type="EMBL" id="CAKLBY020000378">
    <property type="protein sequence ID" value="CAK7947443.1"/>
    <property type="molecule type" value="Genomic_DNA"/>
</dbReference>
<name>A0AAV1VMK2_9STRA</name>
<comment type="caution">
    <text evidence="1">The sequence shown here is derived from an EMBL/GenBank/DDBJ whole genome shotgun (WGS) entry which is preliminary data.</text>
</comment>
<reference evidence="1" key="1">
    <citation type="submission" date="2024-01" db="EMBL/GenBank/DDBJ databases">
        <authorList>
            <person name="Webb A."/>
        </authorList>
    </citation>
    <scope>NUCLEOTIDE SEQUENCE</scope>
    <source>
        <strain evidence="1">Pm1</strain>
    </source>
</reference>
<evidence type="ECO:0000313" key="1">
    <source>
        <dbReference type="EMBL" id="CAK7947443.1"/>
    </source>
</evidence>
<proteinExistence type="predicted"/>
<organism evidence="1 2">
    <name type="scientific">Peronospora matthiolae</name>
    <dbReference type="NCBI Taxonomy" id="2874970"/>
    <lineage>
        <taxon>Eukaryota</taxon>
        <taxon>Sar</taxon>
        <taxon>Stramenopiles</taxon>
        <taxon>Oomycota</taxon>
        <taxon>Peronosporomycetes</taxon>
        <taxon>Peronosporales</taxon>
        <taxon>Peronosporaceae</taxon>
        <taxon>Peronospora</taxon>
    </lineage>
</organism>
<gene>
    <name evidence="1" type="ORF">PM001_LOCUS32593</name>
</gene>
<accession>A0AAV1VMK2</accession>
<dbReference type="AlphaFoldDB" id="A0AAV1VMK2"/>
<sequence length="77" mass="8567">MTAQGTLAEGNNVGGTGGDWKLRHWRSSGWLEGAGFVCDDVRTGHSPCDRRVGLFLRRDSTHVELHMRRYCLVSPPV</sequence>
<evidence type="ECO:0000313" key="2">
    <source>
        <dbReference type="Proteomes" id="UP001162060"/>
    </source>
</evidence>